<evidence type="ECO:0000256" key="1">
    <source>
        <dbReference type="SAM" id="MobiDB-lite"/>
    </source>
</evidence>
<feature type="region of interest" description="Disordered" evidence="1">
    <location>
        <begin position="89"/>
        <end position="109"/>
    </location>
</feature>
<sequence length="109" mass="12592">MWRSSKKLIISCVQFVIRCGRSNHDVEDLDDIPDYDVQDVPIHFQPRTFGLPWQPWQNDLQHRPDAPGTRRTSPPEVVTKMLRALEEMGEPVEPLAVEKMRGDPSKSLE</sequence>
<protein>
    <submittedName>
        <fullName evidence="2">Uncharacterized protein</fullName>
    </submittedName>
</protein>
<evidence type="ECO:0000313" key="3">
    <source>
        <dbReference type="Proteomes" id="UP001497644"/>
    </source>
</evidence>
<reference evidence="2" key="1">
    <citation type="submission" date="2024-04" db="EMBL/GenBank/DDBJ databases">
        <authorList>
            <consortium name="Molecular Ecology Group"/>
        </authorList>
    </citation>
    <scope>NUCLEOTIDE SEQUENCE</scope>
</reference>
<feature type="compositionally biased region" description="Basic and acidic residues" evidence="1">
    <location>
        <begin position="96"/>
        <end position="109"/>
    </location>
</feature>
<organism evidence="2 3">
    <name type="scientific">Lasius platythorax</name>
    <dbReference type="NCBI Taxonomy" id="488582"/>
    <lineage>
        <taxon>Eukaryota</taxon>
        <taxon>Metazoa</taxon>
        <taxon>Ecdysozoa</taxon>
        <taxon>Arthropoda</taxon>
        <taxon>Hexapoda</taxon>
        <taxon>Insecta</taxon>
        <taxon>Pterygota</taxon>
        <taxon>Neoptera</taxon>
        <taxon>Endopterygota</taxon>
        <taxon>Hymenoptera</taxon>
        <taxon>Apocrita</taxon>
        <taxon>Aculeata</taxon>
        <taxon>Formicoidea</taxon>
        <taxon>Formicidae</taxon>
        <taxon>Formicinae</taxon>
        <taxon>Lasius</taxon>
        <taxon>Lasius</taxon>
    </lineage>
</organism>
<name>A0AAV2NP78_9HYME</name>
<gene>
    <name evidence="2" type="ORF">LPLAT_LOCUS7584</name>
</gene>
<proteinExistence type="predicted"/>
<feature type="region of interest" description="Disordered" evidence="1">
    <location>
        <begin position="55"/>
        <end position="74"/>
    </location>
</feature>
<dbReference type="AlphaFoldDB" id="A0AAV2NP78"/>
<accession>A0AAV2NP78</accession>
<evidence type="ECO:0000313" key="2">
    <source>
        <dbReference type="EMBL" id="CAL1681598.1"/>
    </source>
</evidence>
<keyword evidence="3" id="KW-1185">Reference proteome</keyword>
<dbReference type="EMBL" id="OZ034826">
    <property type="protein sequence ID" value="CAL1681598.1"/>
    <property type="molecule type" value="Genomic_DNA"/>
</dbReference>
<dbReference type="Proteomes" id="UP001497644">
    <property type="component" value="Chromosome 3"/>
</dbReference>